<dbReference type="InterPro" id="IPR004269">
    <property type="entry name" value="Folate_rcpt"/>
</dbReference>
<comment type="similarity">
    <text evidence="1">Belongs to the folate receptor family.</text>
</comment>
<feature type="domain" description="Folate receptor-like" evidence="4">
    <location>
        <begin position="1"/>
        <end position="54"/>
    </location>
</feature>
<dbReference type="Proteomes" id="UP001497482">
    <property type="component" value="Chromosome 10"/>
</dbReference>
<reference evidence="5 6" key="1">
    <citation type="submission" date="2024-04" db="EMBL/GenBank/DDBJ databases">
        <authorList>
            <person name="Waldvogel A.-M."/>
            <person name="Schoenle A."/>
        </authorList>
    </citation>
    <scope>NUCLEOTIDE SEQUENCE [LARGE SCALE GENOMIC DNA]</scope>
</reference>
<evidence type="ECO:0000256" key="3">
    <source>
        <dbReference type="ARBA" id="ARBA00023157"/>
    </source>
</evidence>
<evidence type="ECO:0000259" key="4">
    <source>
        <dbReference type="Pfam" id="PF03024"/>
    </source>
</evidence>
<keyword evidence="6" id="KW-1185">Reference proteome</keyword>
<evidence type="ECO:0000256" key="2">
    <source>
        <dbReference type="ARBA" id="ARBA00022729"/>
    </source>
</evidence>
<sequence length="88" mass="9947">MSSQCKKHFIQDTCFYECSPHLGPWIEEANQSWRKERISNVPLCLEDCESWYEDLEAEDRSSAPLDEAPSAVRISSLISVALGLREGG</sequence>
<keyword evidence="2" id="KW-0732">Signal</keyword>
<organism evidence="5 6">
    <name type="scientific">Knipowitschia caucasica</name>
    <name type="common">Caucasian dwarf goby</name>
    <name type="synonym">Pomatoschistus caucasicus</name>
    <dbReference type="NCBI Taxonomy" id="637954"/>
    <lineage>
        <taxon>Eukaryota</taxon>
        <taxon>Metazoa</taxon>
        <taxon>Chordata</taxon>
        <taxon>Craniata</taxon>
        <taxon>Vertebrata</taxon>
        <taxon>Euteleostomi</taxon>
        <taxon>Actinopterygii</taxon>
        <taxon>Neopterygii</taxon>
        <taxon>Teleostei</taxon>
        <taxon>Neoteleostei</taxon>
        <taxon>Acanthomorphata</taxon>
        <taxon>Gobiaria</taxon>
        <taxon>Gobiiformes</taxon>
        <taxon>Gobioidei</taxon>
        <taxon>Gobiidae</taxon>
        <taxon>Gobiinae</taxon>
        <taxon>Knipowitschia</taxon>
    </lineage>
</organism>
<proteinExistence type="inferred from homology"/>
<evidence type="ECO:0000313" key="6">
    <source>
        <dbReference type="Proteomes" id="UP001497482"/>
    </source>
</evidence>
<dbReference type="EMBL" id="OZ035832">
    <property type="protein sequence ID" value="CAL1570265.1"/>
    <property type="molecule type" value="Genomic_DNA"/>
</dbReference>
<keyword evidence="3" id="KW-1015">Disulfide bond</keyword>
<dbReference type="AlphaFoldDB" id="A0AAV2J0M0"/>
<protein>
    <recommendedName>
        <fullName evidence="4">Folate receptor-like domain-containing protein</fullName>
    </recommendedName>
</protein>
<evidence type="ECO:0000313" key="5">
    <source>
        <dbReference type="EMBL" id="CAL1570265.1"/>
    </source>
</evidence>
<dbReference type="InterPro" id="IPR018143">
    <property type="entry name" value="Folate_rcpt-like"/>
</dbReference>
<gene>
    <name evidence="5" type="ORF">KC01_LOCUS2591</name>
</gene>
<evidence type="ECO:0000256" key="1">
    <source>
        <dbReference type="ARBA" id="ARBA00007932"/>
    </source>
</evidence>
<dbReference type="PANTHER" id="PTHR10517:SF14">
    <property type="entry name" value="FOLATE RECEPTOR 1-RELATED"/>
    <property type="match status" value="1"/>
</dbReference>
<dbReference type="PANTHER" id="PTHR10517">
    <property type="entry name" value="FOLATE RECEPTOR"/>
    <property type="match status" value="1"/>
</dbReference>
<accession>A0AAV2J0M0</accession>
<dbReference type="Pfam" id="PF03024">
    <property type="entry name" value="Folate_rec"/>
    <property type="match status" value="1"/>
</dbReference>
<dbReference type="GO" id="GO:0009897">
    <property type="term" value="C:external side of plasma membrane"/>
    <property type="evidence" value="ECO:0007669"/>
    <property type="project" value="TreeGrafter"/>
</dbReference>
<dbReference type="GO" id="GO:0038023">
    <property type="term" value="F:signaling receptor activity"/>
    <property type="evidence" value="ECO:0007669"/>
    <property type="project" value="TreeGrafter"/>
</dbReference>
<name>A0AAV2J0M0_KNICA</name>